<dbReference type="PANTHER" id="PTHR12191:SF37">
    <property type="entry name" value="ZINC TRANSPORTER FOI"/>
    <property type="match status" value="1"/>
</dbReference>
<accession>A0AAD8BAW7</accession>
<feature type="transmembrane region" description="Helical" evidence="6">
    <location>
        <begin position="217"/>
        <end position="238"/>
    </location>
</feature>
<protein>
    <submittedName>
        <fullName evidence="8">Zinc transporter ZIP14</fullName>
    </submittedName>
</protein>
<reference evidence="8" key="2">
    <citation type="submission" date="2023-04" db="EMBL/GenBank/DDBJ databases">
        <authorList>
            <person name="Bu L."/>
            <person name="Lu L."/>
            <person name="Laidemitt M.R."/>
            <person name="Zhang S.M."/>
            <person name="Mutuku M."/>
            <person name="Mkoji G."/>
            <person name="Steinauer M."/>
            <person name="Loker E.S."/>
        </authorList>
    </citation>
    <scope>NUCLEOTIDE SEQUENCE</scope>
    <source>
        <strain evidence="8">KasaAsao</strain>
        <tissue evidence="8">Whole Snail</tissue>
    </source>
</reference>
<feature type="transmembrane region" description="Helical" evidence="6">
    <location>
        <begin position="384"/>
        <end position="402"/>
    </location>
</feature>
<comment type="caution">
    <text evidence="8">The sequence shown here is derived from an EMBL/GenBank/DDBJ whole genome shotgun (WGS) entry which is preliminary data.</text>
</comment>
<keyword evidence="7" id="KW-0732">Signal</keyword>
<reference evidence="8" key="1">
    <citation type="journal article" date="2023" name="PLoS Negl. Trop. Dis.">
        <title>A genome sequence for Biomphalaria pfeifferi, the major vector snail for the human-infecting parasite Schistosoma mansoni.</title>
        <authorList>
            <person name="Bu L."/>
            <person name="Lu L."/>
            <person name="Laidemitt M.R."/>
            <person name="Zhang S.M."/>
            <person name="Mutuku M."/>
            <person name="Mkoji G."/>
            <person name="Steinauer M."/>
            <person name="Loker E.S."/>
        </authorList>
    </citation>
    <scope>NUCLEOTIDE SEQUENCE</scope>
    <source>
        <strain evidence="8">KasaAsao</strain>
    </source>
</reference>
<evidence type="ECO:0000313" key="9">
    <source>
        <dbReference type="Proteomes" id="UP001233172"/>
    </source>
</evidence>
<gene>
    <name evidence="8" type="ORF">Bpfe_019385</name>
</gene>
<dbReference type="Pfam" id="PF02535">
    <property type="entry name" value="Zip"/>
    <property type="match status" value="1"/>
</dbReference>
<dbReference type="GO" id="GO:0030003">
    <property type="term" value="P:intracellular monoatomic cation homeostasis"/>
    <property type="evidence" value="ECO:0007669"/>
    <property type="project" value="TreeGrafter"/>
</dbReference>
<dbReference type="InterPro" id="IPR003689">
    <property type="entry name" value="ZIP"/>
</dbReference>
<dbReference type="GO" id="GO:0140410">
    <property type="term" value="F:monoatomic cation:bicarbonate symporter activity"/>
    <property type="evidence" value="ECO:0007669"/>
    <property type="project" value="TreeGrafter"/>
</dbReference>
<dbReference type="PANTHER" id="PTHR12191">
    <property type="entry name" value="SOLUTE CARRIER FAMILY 39"/>
    <property type="match status" value="1"/>
</dbReference>
<keyword evidence="3 6" id="KW-0812">Transmembrane</keyword>
<name>A0AAD8BAW7_BIOPF</name>
<dbReference type="GO" id="GO:0005385">
    <property type="term" value="F:zinc ion transmembrane transporter activity"/>
    <property type="evidence" value="ECO:0007669"/>
    <property type="project" value="TreeGrafter"/>
</dbReference>
<dbReference type="GO" id="GO:0071578">
    <property type="term" value="P:zinc ion import across plasma membrane"/>
    <property type="evidence" value="ECO:0007669"/>
    <property type="project" value="TreeGrafter"/>
</dbReference>
<evidence type="ECO:0000256" key="1">
    <source>
        <dbReference type="ARBA" id="ARBA00004141"/>
    </source>
</evidence>
<evidence type="ECO:0000256" key="7">
    <source>
        <dbReference type="SAM" id="SignalP"/>
    </source>
</evidence>
<dbReference type="AlphaFoldDB" id="A0AAD8BAW7"/>
<keyword evidence="4 6" id="KW-1133">Transmembrane helix</keyword>
<feature type="transmembrane region" description="Helical" evidence="6">
    <location>
        <begin position="147"/>
        <end position="168"/>
    </location>
</feature>
<organism evidence="8 9">
    <name type="scientific">Biomphalaria pfeifferi</name>
    <name type="common">Bloodfluke planorb</name>
    <name type="synonym">Freshwater snail</name>
    <dbReference type="NCBI Taxonomy" id="112525"/>
    <lineage>
        <taxon>Eukaryota</taxon>
        <taxon>Metazoa</taxon>
        <taxon>Spiralia</taxon>
        <taxon>Lophotrochozoa</taxon>
        <taxon>Mollusca</taxon>
        <taxon>Gastropoda</taxon>
        <taxon>Heterobranchia</taxon>
        <taxon>Euthyneura</taxon>
        <taxon>Panpulmonata</taxon>
        <taxon>Hygrophila</taxon>
        <taxon>Lymnaeoidea</taxon>
        <taxon>Planorbidae</taxon>
        <taxon>Biomphalaria</taxon>
    </lineage>
</organism>
<evidence type="ECO:0000256" key="2">
    <source>
        <dbReference type="ARBA" id="ARBA00006939"/>
    </source>
</evidence>
<feature type="chain" id="PRO_5042029851" evidence="7">
    <location>
        <begin position="20"/>
        <end position="450"/>
    </location>
</feature>
<dbReference type="EMBL" id="JASAOG010000106">
    <property type="protein sequence ID" value="KAK0051267.1"/>
    <property type="molecule type" value="Genomic_DNA"/>
</dbReference>
<evidence type="ECO:0000256" key="6">
    <source>
        <dbReference type="SAM" id="Phobius"/>
    </source>
</evidence>
<feature type="transmembrane region" description="Helical" evidence="6">
    <location>
        <begin position="180"/>
        <end position="205"/>
    </location>
</feature>
<feature type="transmembrane region" description="Helical" evidence="6">
    <location>
        <begin position="423"/>
        <end position="449"/>
    </location>
</feature>
<evidence type="ECO:0000256" key="5">
    <source>
        <dbReference type="ARBA" id="ARBA00023136"/>
    </source>
</evidence>
<comment type="subcellular location">
    <subcellularLocation>
        <location evidence="1">Membrane</location>
        <topology evidence="1">Multi-pass membrane protein</topology>
    </subcellularLocation>
</comment>
<dbReference type="Proteomes" id="UP001233172">
    <property type="component" value="Unassembled WGS sequence"/>
</dbReference>
<evidence type="ECO:0000256" key="4">
    <source>
        <dbReference type="ARBA" id="ARBA00022989"/>
    </source>
</evidence>
<sequence>MIFMLILLFAVAVSSPLNSEYSSPNGAALQLVRRYAENRTTGSAAWGLSQEEFAVLLQQMTSHSAEYLDSLIGECKDIDGNCTWKIQCPGIPEIYSKLSADGVLSPDALIKALPVALNTLSSENCSEVARETLFHVKQVSQPTAAEAWGYSIAFVTLINIISNFGAFLGPIMKRNFFKRVLQFLVAMGAGSLVTTGVVVLIPEAFDLMEIEELGDDYVWKGAAAILSIYVFFSLERVLKTLRMRKQKPKIKRNISLHVEAPENETKLPLAGEKGLQEEDHGHSHSDEGQSLAWMIMTGDAIHKLVDGLSIGAAFANNFGLGINISLAICCEEVPHELADIAILLNSGLSIKRSLCVNCLSALFGYVGLVIGVTLGTSTMEATKWVFAVAGGLFIYVPLADMFPDMSRHLDLLTLRGDNEARVVSALHTVGLLIGSGIVLTITNLSSYIVV</sequence>
<feature type="signal peptide" evidence="7">
    <location>
        <begin position="1"/>
        <end position="19"/>
    </location>
</feature>
<comment type="similarity">
    <text evidence="2">Belongs to the ZIP transporter (TC 2.A.5) family.</text>
</comment>
<feature type="transmembrane region" description="Helical" evidence="6">
    <location>
        <begin position="354"/>
        <end position="372"/>
    </location>
</feature>
<proteinExistence type="inferred from homology"/>
<dbReference type="InterPro" id="IPR050799">
    <property type="entry name" value="ZIP_Transporter"/>
</dbReference>
<keyword evidence="5 6" id="KW-0472">Membrane</keyword>
<keyword evidence="9" id="KW-1185">Reference proteome</keyword>
<dbReference type="GO" id="GO:0005886">
    <property type="term" value="C:plasma membrane"/>
    <property type="evidence" value="ECO:0007669"/>
    <property type="project" value="TreeGrafter"/>
</dbReference>
<evidence type="ECO:0000313" key="8">
    <source>
        <dbReference type="EMBL" id="KAK0051267.1"/>
    </source>
</evidence>
<evidence type="ECO:0000256" key="3">
    <source>
        <dbReference type="ARBA" id="ARBA00022692"/>
    </source>
</evidence>